<evidence type="ECO:0000313" key="1">
    <source>
        <dbReference type="EMBL" id="MDN5214090.1"/>
    </source>
</evidence>
<organism evidence="1 2">
    <name type="scientific">Agaribacillus aureus</name>
    <dbReference type="NCBI Taxonomy" id="3051825"/>
    <lineage>
        <taxon>Bacteria</taxon>
        <taxon>Pseudomonadati</taxon>
        <taxon>Bacteroidota</taxon>
        <taxon>Cytophagia</taxon>
        <taxon>Cytophagales</taxon>
        <taxon>Splendidivirgaceae</taxon>
        <taxon>Agaribacillus</taxon>
    </lineage>
</organism>
<name>A0ABT8L8K8_9BACT</name>
<dbReference type="Proteomes" id="UP001172083">
    <property type="component" value="Unassembled WGS sequence"/>
</dbReference>
<protein>
    <submittedName>
        <fullName evidence="1">Acyl-CoA reductase</fullName>
    </submittedName>
</protein>
<keyword evidence="2" id="KW-1185">Reference proteome</keyword>
<dbReference type="InterPro" id="IPR016161">
    <property type="entry name" value="Ald_DH/histidinol_DH"/>
</dbReference>
<comment type="caution">
    <text evidence="1">The sequence shown here is derived from an EMBL/GenBank/DDBJ whole genome shotgun (WGS) entry which is preliminary data.</text>
</comment>
<evidence type="ECO:0000313" key="2">
    <source>
        <dbReference type="Proteomes" id="UP001172083"/>
    </source>
</evidence>
<sequence length="342" mass="38788">MKIQERIAALAALGEVIDQLSDEEREALYIKASSFNNWFTRDNVESALEGVKLLLDRENLLRWVAPYRLDPVKPKNVGVVMAGNIPMVGFHDFLSVLVSGHRLHMKLSSQDPFLLKYFSKKLVEIAPGFQDLLNVADLLKGMDAIIATGSDNSSRYFEYYFSKLPNIIRKNRMSCAVITGHEKPETLVSLGADIFQYYGLGCRNVSKLYVPEGYDFKDLIENVQSFQHVMSNHKYTNNYDYNKSIYLVNQEPHLDTGFALLRETQEMVSPISVIYYEFYKDSNDLQEKLASQKDKIQCVVGSSETGISGVIPFGSSQLPGLEDYADDINTLDFLENLTDRNL</sequence>
<dbReference type="EMBL" id="JAUJEB010000004">
    <property type="protein sequence ID" value="MDN5214090.1"/>
    <property type="molecule type" value="Genomic_DNA"/>
</dbReference>
<gene>
    <name evidence="1" type="ORF">QQ020_18585</name>
</gene>
<dbReference type="RefSeq" id="WP_346759427.1">
    <property type="nucleotide sequence ID" value="NZ_JAUJEB010000004.1"/>
</dbReference>
<accession>A0ABT8L8K8</accession>
<dbReference type="SUPFAM" id="SSF53720">
    <property type="entry name" value="ALDH-like"/>
    <property type="match status" value="1"/>
</dbReference>
<reference evidence="1" key="1">
    <citation type="submission" date="2023-06" db="EMBL/GenBank/DDBJ databases">
        <title>Genomic of Agaribacillus aureum.</title>
        <authorList>
            <person name="Wang G."/>
        </authorList>
    </citation>
    <scope>NUCLEOTIDE SEQUENCE</scope>
    <source>
        <strain evidence="1">BMA12</strain>
    </source>
</reference>
<proteinExistence type="predicted"/>